<dbReference type="Proteomes" id="UP001341840">
    <property type="component" value="Unassembled WGS sequence"/>
</dbReference>
<sequence>VDDVPDNRRQDRRRMVGTRTTARDWQWLDQMMGEDDEVAAPRRVRRAVGEEVDHEAGPLWGRGSMVRAPTGLIRQGPVMRAPVRQGLVRIAGYPLRLNISLTAALPC</sequence>
<gene>
    <name evidence="1" type="ORF">PIB30_109278</name>
</gene>
<comment type="caution">
    <text evidence="1">The sequence shown here is derived from an EMBL/GenBank/DDBJ whole genome shotgun (WGS) entry which is preliminary data.</text>
</comment>
<keyword evidence="2" id="KW-1185">Reference proteome</keyword>
<dbReference type="EMBL" id="JASCZI010096130">
    <property type="protein sequence ID" value="MED6154147.1"/>
    <property type="molecule type" value="Genomic_DNA"/>
</dbReference>
<protein>
    <submittedName>
        <fullName evidence="1">Uncharacterized protein</fullName>
    </submittedName>
</protein>
<evidence type="ECO:0000313" key="1">
    <source>
        <dbReference type="EMBL" id="MED6154147.1"/>
    </source>
</evidence>
<evidence type="ECO:0000313" key="2">
    <source>
        <dbReference type="Proteomes" id="UP001341840"/>
    </source>
</evidence>
<name>A0ABU6TZ49_9FABA</name>
<organism evidence="1 2">
    <name type="scientific">Stylosanthes scabra</name>
    <dbReference type="NCBI Taxonomy" id="79078"/>
    <lineage>
        <taxon>Eukaryota</taxon>
        <taxon>Viridiplantae</taxon>
        <taxon>Streptophyta</taxon>
        <taxon>Embryophyta</taxon>
        <taxon>Tracheophyta</taxon>
        <taxon>Spermatophyta</taxon>
        <taxon>Magnoliopsida</taxon>
        <taxon>eudicotyledons</taxon>
        <taxon>Gunneridae</taxon>
        <taxon>Pentapetalae</taxon>
        <taxon>rosids</taxon>
        <taxon>fabids</taxon>
        <taxon>Fabales</taxon>
        <taxon>Fabaceae</taxon>
        <taxon>Papilionoideae</taxon>
        <taxon>50 kb inversion clade</taxon>
        <taxon>dalbergioids sensu lato</taxon>
        <taxon>Dalbergieae</taxon>
        <taxon>Pterocarpus clade</taxon>
        <taxon>Stylosanthes</taxon>
    </lineage>
</organism>
<feature type="non-terminal residue" evidence="1">
    <location>
        <position position="1"/>
    </location>
</feature>
<proteinExistence type="predicted"/>
<reference evidence="1 2" key="1">
    <citation type="journal article" date="2023" name="Plants (Basel)">
        <title>Bridging the Gap: Combining Genomics and Transcriptomics Approaches to Understand Stylosanthes scabra, an Orphan Legume from the Brazilian Caatinga.</title>
        <authorList>
            <person name="Ferreira-Neto J.R.C."/>
            <person name="da Silva M.D."/>
            <person name="Binneck E."/>
            <person name="de Melo N.F."/>
            <person name="da Silva R.H."/>
            <person name="de Melo A.L.T.M."/>
            <person name="Pandolfi V."/>
            <person name="Bustamante F.O."/>
            <person name="Brasileiro-Vidal A.C."/>
            <person name="Benko-Iseppon A.M."/>
        </authorList>
    </citation>
    <scope>NUCLEOTIDE SEQUENCE [LARGE SCALE GENOMIC DNA]</scope>
    <source>
        <tissue evidence="1">Leaves</tissue>
    </source>
</reference>
<accession>A0ABU6TZ49</accession>